<evidence type="ECO:0000313" key="2">
    <source>
        <dbReference type="Proteomes" id="UP000034207"/>
    </source>
</evidence>
<gene>
    <name evidence="1" type="ORF">UT18_C0007G0034</name>
</gene>
<protein>
    <submittedName>
        <fullName evidence="1">Uncharacterized protein</fullName>
    </submittedName>
</protein>
<proteinExistence type="predicted"/>
<comment type="caution">
    <text evidence="1">The sequence shown here is derived from an EMBL/GenBank/DDBJ whole genome shotgun (WGS) entry which is preliminary data.</text>
</comment>
<evidence type="ECO:0000313" key="1">
    <source>
        <dbReference type="EMBL" id="KKQ94778.1"/>
    </source>
</evidence>
<organism evidence="1 2">
    <name type="scientific">candidate division CPR2 bacterium GW2011_GWC2_39_10</name>
    <dbReference type="NCBI Taxonomy" id="1618345"/>
    <lineage>
        <taxon>Bacteria</taxon>
        <taxon>Bacteria division CPR2</taxon>
    </lineage>
</organism>
<dbReference type="AlphaFoldDB" id="A0A0G0LS91"/>
<dbReference type="Proteomes" id="UP000034207">
    <property type="component" value="Unassembled WGS sequence"/>
</dbReference>
<dbReference type="STRING" id="1618345.UT18_C0007G0034"/>
<dbReference type="EMBL" id="LBVV01000007">
    <property type="protein sequence ID" value="KKQ94778.1"/>
    <property type="molecule type" value="Genomic_DNA"/>
</dbReference>
<reference evidence="1 2" key="1">
    <citation type="journal article" date="2015" name="Nature">
        <title>rRNA introns, odd ribosomes, and small enigmatic genomes across a large radiation of phyla.</title>
        <authorList>
            <person name="Brown C.T."/>
            <person name="Hug L.A."/>
            <person name="Thomas B.C."/>
            <person name="Sharon I."/>
            <person name="Castelle C.J."/>
            <person name="Singh A."/>
            <person name="Wilkins M.J."/>
            <person name="Williams K.H."/>
            <person name="Banfield J.F."/>
        </authorList>
    </citation>
    <scope>NUCLEOTIDE SEQUENCE [LARGE SCALE GENOMIC DNA]</scope>
</reference>
<sequence>MQKAWENCLEKGISTQDLQAFVKTPFLGGLWFKEEAGELLLQRSSSVEEVLFVIENMRSLRLKAWDKLWEIEPTAHALVRVIKWTRSLRRKAWMKLLQMGPDRDDLMTVIEKARNLRWEAWRKLIEIGPTNENLEEIIRYRHGKMKYEATKRLLSQRPSNRQLGTIMLYGNSRKLTLESMEVLISNNPDMEDIKSIYHHYQMIIPVSKRKRRLKHEAWDKFKDTPEGQLKSLRRIKLF</sequence>
<accession>A0A0G0LS91</accession>
<name>A0A0G0LS91_UNCC2</name>